<reference evidence="5 6" key="1">
    <citation type="submission" date="2019-12" db="EMBL/GenBank/DDBJ databases">
        <title>A genome sequence resource for the geographically widespread anthracnose pathogen Colletotrichum asianum.</title>
        <authorList>
            <person name="Meng Y."/>
        </authorList>
    </citation>
    <scope>NUCLEOTIDE SEQUENCE [LARGE SCALE GENOMIC DNA]</scope>
    <source>
        <strain evidence="5 6">ICMP 18580</strain>
    </source>
</reference>
<evidence type="ECO:0000259" key="4">
    <source>
        <dbReference type="Pfam" id="PF25053"/>
    </source>
</evidence>
<feature type="domain" description="DUF7791" evidence="4">
    <location>
        <begin position="529"/>
        <end position="761"/>
    </location>
</feature>
<dbReference type="EMBL" id="WOWK01000049">
    <property type="protein sequence ID" value="KAF0323759.1"/>
    <property type="molecule type" value="Genomic_DNA"/>
</dbReference>
<gene>
    <name evidence="5" type="ORF">GQ607_008968</name>
</gene>
<feature type="compositionally biased region" description="Basic and acidic residues" evidence="2">
    <location>
        <begin position="638"/>
        <end position="654"/>
    </location>
</feature>
<keyword evidence="1" id="KW-0677">Repeat</keyword>
<dbReference type="Proteomes" id="UP000434172">
    <property type="component" value="Unassembled WGS sequence"/>
</dbReference>
<name>A0A8H3WBI7_9PEZI</name>
<accession>A0A8H3WBI7</accession>
<dbReference type="PANTHER" id="PTHR10039">
    <property type="entry name" value="AMELOGENIN"/>
    <property type="match status" value="1"/>
</dbReference>
<organism evidence="5 6">
    <name type="scientific">Colletotrichum asianum</name>
    <dbReference type="NCBI Taxonomy" id="702518"/>
    <lineage>
        <taxon>Eukaryota</taxon>
        <taxon>Fungi</taxon>
        <taxon>Dikarya</taxon>
        <taxon>Ascomycota</taxon>
        <taxon>Pezizomycotina</taxon>
        <taxon>Sordariomycetes</taxon>
        <taxon>Hypocreomycetidae</taxon>
        <taxon>Glomerellales</taxon>
        <taxon>Glomerellaceae</taxon>
        <taxon>Colletotrichum</taxon>
        <taxon>Colletotrichum gloeosporioides species complex</taxon>
    </lineage>
</organism>
<dbReference type="Pfam" id="PF24883">
    <property type="entry name" value="NPHP3_N"/>
    <property type="match status" value="1"/>
</dbReference>
<dbReference type="SUPFAM" id="SSF52540">
    <property type="entry name" value="P-loop containing nucleoside triphosphate hydrolases"/>
    <property type="match status" value="1"/>
</dbReference>
<evidence type="ECO:0000259" key="3">
    <source>
        <dbReference type="Pfam" id="PF24883"/>
    </source>
</evidence>
<evidence type="ECO:0000313" key="5">
    <source>
        <dbReference type="EMBL" id="KAF0323759.1"/>
    </source>
</evidence>
<sequence length="1068" mass="123211">MMKSIEIIGFVSAVADFLDLAAENITVARELGNSGSATTKADVDLERRIKLLDERINAVHLSGPEFARDGYEAKLLIRVDKYHDLTVRLLSLSDGFNSAKYVLGKEAKQSLIDELEDWRSKVCLRITKVIRHDLKRLLRDRRNLGYSLRVDLEALEHRITPSDGAGDIYNLGFLGVMRNVFSDFKTCLVEYAQKQILDELRVDGMKTRFEEVEEAHKSSFAWILDPDSPLEEDTSFGSQARQQFLIWSLHGHGIFYISGKPGSGKSTIMKYLCQSSKMKKHLRAWAGEKSLLMASFFFWQLGADMQKSLDGMRRALLFSVLEEVPTLIQTVFPKHYQSIMEERPLQVRSSDVDVALKLLFDQTNFLTSHKLVFFIDGLDELDGDHDHLMQILLEWARTYGESVKLCVSSREWEVFTQHLAGYPKIRLQDITIRNISSCIKQELLENEEFLGYSEKSPKILELVKHITEKAEGSFLWVKVVLRRLKWSILSGDQLEDIQKRVDALPNELEDLYQSTFDSMGNESHNKLDRMRAMRSLLTVLHCKREPDDHHPPWLLISYSFLNDYEHDHDFALKLPIQPMNQTVLDERLECARRLVYQRGMGMLETFTLNTDDKPRYSPAGLDIKAAKKHSKLVVRPGDPEKGVRLEPAKSRNDSDDGVYDFVDDYYYTSDSPDDDDEDVIEVTNDRDNANHVHRNAKYKDERKINNQFPSQKGIRCVHKTVYKFLAQPQIETIMRAESMGFNEADFKLQAFLAIMKVFRPSVHYARRRFLFDFESLVTHYHSMLSQISEARFLAFLEELARVLEHHGAVVEHMWSRFMGGGLTRTVHQACRPAYSELVLLAAKIGTSKGLCSLSGMQLARRLQQKSNDPDVVLDTYFEGAFDYFDTDKNHEKMERRAYKARIYQELAAYFEAGASPNARSNHVIRGWKETYKMTLTSWHMWLRMVLGYEDDADLAESFIKLFLLHGADANIWVRVDEEWCSLWWPGLAGWADICATRTYDEDEDLSVEDASLVYHFVKKHEGGFSTEPLGTFLLELFPRGGSEMKRLADRNLGSQRMTEPSFMMDDIW</sequence>
<evidence type="ECO:0000256" key="2">
    <source>
        <dbReference type="SAM" id="MobiDB-lite"/>
    </source>
</evidence>
<evidence type="ECO:0000313" key="6">
    <source>
        <dbReference type="Proteomes" id="UP000434172"/>
    </source>
</evidence>
<dbReference type="InterPro" id="IPR056884">
    <property type="entry name" value="NPHP3-like_N"/>
</dbReference>
<feature type="region of interest" description="Disordered" evidence="2">
    <location>
        <begin position="638"/>
        <end position="657"/>
    </location>
</feature>
<comment type="caution">
    <text evidence="5">The sequence shown here is derived from an EMBL/GenBank/DDBJ whole genome shotgun (WGS) entry which is preliminary data.</text>
</comment>
<evidence type="ECO:0000256" key="1">
    <source>
        <dbReference type="ARBA" id="ARBA00022737"/>
    </source>
</evidence>
<proteinExistence type="predicted"/>
<dbReference type="InterPro" id="IPR056693">
    <property type="entry name" value="DUF7791"/>
</dbReference>
<dbReference type="PANTHER" id="PTHR10039:SF5">
    <property type="entry name" value="NACHT DOMAIN-CONTAINING PROTEIN"/>
    <property type="match status" value="1"/>
</dbReference>
<dbReference type="AlphaFoldDB" id="A0A8H3WBI7"/>
<protein>
    <recommendedName>
        <fullName evidence="7">NACHT domain-containing protein</fullName>
    </recommendedName>
</protein>
<evidence type="ECO:0008006" key="7">
    <source>
        <dbReference type="Google" id="ProtNLM"/>
    </source>
</evidence>
<dbReference type="OrthoDB" id="443402at2759"/>
<dbReference type="InterPro" id="IPR027417">
    <property type="entry name" value="P-loop_NTPase"/>
</dbReference>
<feature type="domain" description="Nephrocystin 3-like N-terminal" evidence="3">
    <location>
        <begin position="242"/>
        <end position="410"/>
    </location>
</feature>
<keyword evidence="6" id="KW-1185">Reference proteome</keyword>
<dbReference type="Gene3D" id="3.40.50.300">
    <property type="entry name" value="P-loop containing nucleotide triphosphate hydrolases"/>
    <property type="match status" value="1"/>
</dbReference>
<dbReference type="Pfam" id="PF25053">
    <property type="entry name" value="DUF7791"/>
    <property type="match status" value="1"/>
</dbReference>